<feature type="transmembrane region" description="Helical" evidence="1">
    <location>
        <begin position="42"/>
        <end position="61"/>
    </location>
</feature>
<evidence type="ECO:0000313" key="3">
    <source>
        <dbReference type="Proteomes" id="UP000053815"/>
    </source>
</evidence>
<proteinExistence type="predicted"/>
<organism evidence="2">
    <name type="scientific">Mucor ambiguus</name>
    <dbReference type="NCBI Taxonomy" id="91626"/>
    <lineage>
        <taxon>Eukaryota</taxon>
        <taxon>Fungi</taxon>
        <taxon>Fungi incertae sedis</taxon>
        <taxon>Mucoromycota</taxon>
        <taxon>Mucoromycotina</taxon>
        <taxon>Mucoromycetes</taxon>
        <taxon>Mucorales</taxon>
        <taxon>Mucorineae</taxon>
        <taxon>Mucoraceae</taxon>
        <taxon>Mucor</taxon>
    </lineage>
</organism>
<protein>
    <submittedName>
        <fullName evidence="2">Uncharacterized protein</fullName>
    </submittedName>
</protein>
<gene>
    <name evidence="2" type="ORF">MAM1_0945d11377</name>
</gene>
<sequence>MLCFGLSDALLGEPRQWLILDVSVVLFAAASVHLLLPLWCLILTPTAAAAAIAHLVFWARFCCCCRSFAVLIWCYLLLLASTASFIGDALFCSYYLVLLVLPFTYCLDVQVLASAADVRIHHLLSCCCSLLVLAAAAGVIIWNFWFVLCCVDVPIAEAQH</sequence>
<feature type="transmembrane region" description="Helical" evidence="1">
    <location>
        <begin position="68"/>
        <end position="87"/>
    </location>
</feature>
<feature type="transmembrane region" description="Helical" evidence="1">
    <location>
        <begin position="93"/>
        <end position="116"/>
    </location>
</feature>
<keyword evidence="1" id="KW-0472">Membrane</keyword>
<evidence type="ECO:0000313" key="2">
    <source>
        <dbReference type="EMBL" id="GAN11779.1"/>
    </source>
</evidence>
<dbReference type="Proteomes" id="UP000053815">
    <property type="component" value="Unassembled WGS sequence"/>
</dbReference>
<keyword evidence="1" id="KW-1133">Transmembrane helix</keyword>
<name>A0A0C9MWQ0_9FUNG</name>
<accession>A0A0C9MWQ0</accession>
<reference evidence="2" key="1">
    <citation type="submission" date="2014-09" db="EMBL/GenBank/DDBJ databases">
        <title>Draft genome sequence of an oleaginous Mucoromycotina fungus Mucor ambiguus NBRC6742.</title>
        <authorList>
            <person name="Takeda I."/>
            <person name="Yamane N."/>
            <person name="Morita T."/>
            <person name="Tamano K."/>
            <person name="Machida M."/>
            <person name="Baker S."/>
            <person name="Koike H."/>
        </authorList>
    </citation>
    <scope>NUCLEOTIDE SEQUENCE</scope>
    <source>
        <strain evidence="2">NBRC 6742</strain>
    </source>
</reference>
<feature type="transmembrane region" description="Helical" evidence="1">
    <location>
        <begin position="123"/>
        <end position="145"/>
    </location>
</feature>
<dbReference type="EMBL" id="DF837234">
    <property type="protein sequence ID" value="GAN11779.1"/>
    <property type="molecule type" value="Genomic_DNA"/>
</dbReference>
<dbReference type="AlphaFoldDB" id="A0A0C9MWQ0"/>
<keyword evidence="3" id="KW-1185">Reference proteome</keyword>
<keyword evidence="1" id="KW-0812">Transmembrane</keyword>
<evidence type="ECO:0000256" key="1">
    <source>
        <dbReference type="SAM" id="Phobius"/>
    </source>
</evidence>